<comment type="similarity">
    <text evidence="2 9">Belongs to the dicarboxylate/amino acid:cation symporter (DAACS) (TC 2.A.23) family.</text>
</comment>
<evidence type="ECO:0000313" key="10">
    <source>
        <dbReference type="EMBL" id="GMR39372.1"/>
    </source>
</evidence>
<dbReference type="GO" id="GO:0015175">
    <property type="term" value="F:neutral L-amino acid transmembrane transporter activity"/>
    <property type="evidence" value="ECO:0007669"/>
    <property type="project" value="TreeGrafter"/>
</dbReference>
<feature type="transmembrane region" description="Helical" evidence="9">
    <location>
        <begin position="280"/>
        <end position="306"/>
    </location>
</feature>
<dbReference type="Proteomes" id="UP001328107">
    <property type="component" value="Unassembled WGS sequence"/>
</dbReference>
<dbReference type="PANTHER" id="PTHR11958:SF99">
    <property type="entry name" value="SODIUM-DEPENDENT EXCITATORY AMINO ACID TRANSPORTER GLT-6-RELATED"/>
    <property type="match status" value="1"/>
</dbReference>
<evidence type="ECO:0000313" key="11">
    <source>
        <dbReference type="Proteomes" id="UP001328107"/>
    </source>
</evidence>
<evidence type="ECO:0000256" key="4">
    <source>
        <dbReference type="ARBA" id="ARBA00022692"/>
    </source>
</evidence>
<dbReference type="InterPro" id="IPR036458">
    <property type="entry name" value="Na:dicarbo_symporter_sf"/>
</dbReference>
<evidence type="ECO:0000256" key="3">
    <source>
        <dbReference type="ARBA" id="ARBA00022448"/>
    </source>
</evidence>
<dbReference type="PRINTS" id="PR00173">
    <property type="entry name" value="EDTRNSPORT"/>
</dbReference>
<comment type="caution">
    <text evidence="10">The sequence shown here is derived from an EMBL/GenBank/DDBJ whole genome shotgun (WGS) entry which is preliminary data.</text>
</comment>
<name>A0AAN4ZJP5_9BILA</name>
<dbReference type="PANTHER" id="PTHR11958">
    <property type="entry name" value="SODIUM/DICARBOXYLATE SYMPORTER-RELATED"/>
    <property type="match status" value="1"/>
</dbReference>
<keyword evidence="8" id="KW-0325">Glycoprotein</keyword>
<feature type="non-terminal residue" evidence="10">
    <location>
        <position position="1"/>
    </location>
</feature>
<dbReference type="InterPro" id="IPR001991">
    <property type="entry name" value="Na-dicarboxylate_symporter"/>
</dbReference>
<evidence type="ECO:0000256" key="2">
    <source>
        <dbReference type="ARBA" id="ARBA00006148"/>
    </source>
</evidence>
<dbReference type="GO" id="GO:0005886">
    <property type="term" value="C:plasma membrane"/>
    <property type="evidence" value="ECO:0007669"/>
    <property type="project" value="TreeGrafter"/>
</dbReference>
<evidence type="ECO:0000256" key="6">
    <source>
        <dbReference type="ARBA" id="ARBA00022989"/>
    </source>
</evidence>
<comment type="subcellular location">
    <subcellularLocation>
        <location evidence="1 9">Membrane</location>
        <topology evidence="1 9">Multi-pass membrane protein</topology>
    </subcellularLocation>
</comment>
<evidence type="ECO:0000256" key="9">
    <source>
        <dbReference type="RuleBase" id="RU361216"/>
    </source>
</evidence>
<dbReference type="AlphaFoldDB" id="A0AAN4ZJP5"/>
<accession>A0AAN4ZJP5</accession>
<evidence type="ECO:0000256" key="5">
    <source>
        <dbReference type="ARBA" id="ARBA00022847"/>
    </source>
</evidence>
<feature type="transmembrane region" description="Helical" evidence="9">
    <location>
        <begin position="38"/>
        <end position="56"/>
    </location>
</feature>
<dbReference type="InterPro" id="IPR050746">
    <property type="entry name" value="DAACS"/>
</dbReference>
<organism evidence="10 11">
    <name type="scientific">Pristionchus mayeri</name>
    <dbReference type="NCBI Taxonomy" id="1317129"/>
    <lineage>
        <taxon>Eukaryota</taxon>
        <taxon>Metazoa</taxon>
        <taxon>Ecdysozoa</taxon>
        <taxon>Nematoda</taxon>
        <taxon>Chromadorea</taxon>
        <taxon>Rhabditida</taxon>
        <taxon>Rhabditina</taxon>
        <taxon>Diplogasteromorpha</taxon>
        <taxon>Diplogasteroidea</taxon>
        <taxon>Neodiplogasteridae</taxon>
        <taxon>Pristionchus</taxon>
    </lineage>
</organism>
<feature type="transmembrane region" description="Helical" evidence="9">
    <location>
        <begin position="203"/>
        <end position="221"/>
    </location>
</feature>
<feature type="non-terminal residue" evidence="10">
    <location>
        <position position="372"/>
    </location>
</feature>
<sequence>ARRLSRLFDPHARIVAEANRKKSIVRPATKWEIVKDNMFLILTILSVAIGVGVGVVFRTMKLTPIQLQLINFPGEIFLQIMRMMILPLISTSIISSLAQMKSGHASLIGLLTVAYYALTAVIATSVGIFYVTTIKPGVSMKRSASKRGRSTGDIEPIDTFLDLLRNMFPDNIFKATFTYVFTKYDRSNSTESDVDKNVVEGQGTNILGVVFFCAFVGIVMSRKGEKVQVVTDFFVQLFEIIMGCYSYIQTVMWFAPVGIISLISGNMLEVDDIKGTFQTLAMYVTTILLGLFTHVLIVNPVLYLIMTRKSPLPIYRMMFHPFLIAFGTGSSGASLPTAIACLEEHGIDSRIANFVPSFGNTLNVDGNALYEA</sequence>
<keyword evidence="11" id="KW-1185">Reference proteome</keyword>
<dbReference type="InterPro" id="IPR018107">
    <property type="entry name" value="Na-dicarboxylate_symporter_CS"/>
</dbReference>
<reference evidence="11" key="1">
    <citation type="submission" date="2022-10" db="EMBL/GenBank/DDBJ databases">
        <title>Genome assembly of Pristionchus species.</title>
        <authorList>
            <person name="Yoshida K."/>
            <person name="Sommer R.J."/>
        </authorList>
    </citation>
    <scope>NUCLEOTIDE SEQUENCE [LARGE SCALE GENOMIC DNA]</scope>
    <source>
        <strain evidence="11">RS5460</strain>
    </source>
</reference>
<keyword evidence="6 9" id="KW-1133">Transmembrane helix</keyword>
<keyword evidence="5 9" id="KW-0769">Symport</keyword>
<dbReference type="GO" id="GO:0005313">
    <property type="term" value="F:L-glutamate transmembrane transporter activity"/>
    <property type="evidence" value="ECO:0007669"/>
    <property type="project" value="TreeGrafter"/>
</dbReference>
<dbReference type="PROSITE" id="PS00713">
    <property type="entry name" value="NA_DICARBOXYL_SYMP_1"/>
    <property type="match status" value="1"/>
</dbReference>
<dbReference type="Gene3D" id="1.10.3860.10">
    <property type="entry name" value="Sodium:dicarboxylate symporter"/>
    <property type="match status" value="1"/>
</dbReference>
<feature type="transmembrane region" description="Helical" evidence="9">
    <location>
        <begin position="76"/>
        <end position="95"/>
    </location>
</feature>
<evidence type="ECO:0000256" key="8">
    <source>
        <dbReference type="ARBA" id="ARBA00023180"/>
    </source>
</evidence>
<keyword evidence="3 9" id="KW-0813">Transport</keyword>
<dbReference type="EMBL" id="BTRK01000002">
    <property type="protein sequence ID" value="GMR39372.1"/>
    <property type="molecule type" value="Genomic_DNA"/>
</dbReference>
<dbReference type="SUPFAM" id="SSF118215">
    <property type="entry name" value="Proton glutamate symport protein"/>
    <property type="match status" value="1"/>
</dbReference>
<gene>
    <name evidence="10" type="ORF">PMAYCL1PPCAC_09567</name>
</gene>
<feature type="transmembrane region" description="Helical" evidence="9">
    <location>
        <begin position="107"/>
        <end position="131"/>
    </location>
</feature>
<protein>
    <recommendedName>
        <fullName evidence="9">Amino acid transporter</fullName>
    </recommendedName>
</protein>
<keyword evidence="7 9" id="KW-0472">Membrane</keyword>
<evidence type="ECO:0000256" key="1">
    <source>
        <dbReference type="ARBA" id="ARBA00004141"/>
    </source>
</evidence>
<keyword evidence="4 9" id="KW-0812">Transmembrane</keyword>
<feature type="transmembrane region" description="Helical" evidence="9">
    <location>
        <begin position="233"/>
        <end position="260"/>
    </location>
</feature>
<evidence type="ECO:0000256" key="7">
    <source>
        <dbReference type="ARBA" id="ARBA00023136"/>
    </source>
</evidence>
<dbReference type="Pfam" id="PF00375">
    <property type="entry name" value="SDF"/>
    <property type="match status" value="1"/>
</dbReference>
<proteinExistence type="inferred from homology"/>
<dbReference type="GO" id="GO:0015501">
    <property type="term" value="F:glutamate:sodium symporter activity"/>
    <property type="evidence" value="ECO:0007669"/>
    <property type="project" value="TreeGrafter"/>
</dbReference>